<dbReference type="NCBIfam" id="NF010479">
    <property type="entry name" value="PRK13904.1"/>
    <property type="match status" value="1"/>
</dbReference>
<evidence type="ECO:0000256" key="10">
    <source>
        <dbReference type="ARBA" id="ARBA00022827"/>
    </source>
</evidence>
<evidence type="ECO:0000313" key="22">
    <source>
        <dbReference type="Proteomes" id="UP000786183"/>
    </source>
</evidence>
<reference evidence="21 22" key="1">
    <citation type="submission" date="2020-07" db="EMBL/GenBank/DDBJ databases">
        <title>Transfer of Campylobacter canadensis to the novel genus Avispirillum gen. nov., that also includes two novel species recovered from migratory waterfowl: Avispirillum anseris sp. nov. and Avispirillum brantae sp. nov.</title>
        <authorList>
            <person name="Miller W.G."/>
            <person name="Chapman M.H."/>
            <person name="Yee E."/>
            <person name="Inglis G.D."/>
        </authorList>
    </citation>
    <scope>NUCLEOTIDE SEQUENCE [LARGE SCALE GENOMIC DNA]</scope>
    <source>
        <strain evidence="21 22">L283</strain>
    </source>
</reference>
<evidence type="ECO:0000256" key="1">
    <source>
        <dbReference type="ARBA" id="ARBA00001974"/>
    </source>
</evidence>
<organism evidence="21 22">
    <name type="scientific">Campylobacter canadensis</name>
    <dbReference type="NCBI Taxonomy" id="449520"/>
    <lineage>
        <taxon>Bacteria</taxon>
        <taxon>Pseudomonadati</taxon>
        <taxon>Campylobacterota</taxon>
        <taxon>Epsilonproteobacteria</taxon>
        <taxon>Campylobacterales</taxon>
        <taxon>Campylobacteraceae</taxon>
        <taxon>Campylobacter</taxon>
    </lineage>
</organism>
<keyword evidence="22" id="KW-1185">Reference proteome</keyword>
<evidence type="ECO:0000256" key="8">
    <source>
        <dbReference type="ARBA" id="ARBA00022618"/>
    </source>
</evidence>
<keyword evidence="15 19" id="KW-0131">Cell cycle</keyword>
<protein>
    <recommendedName>
        <fullName evidence="6 19">UDP-N-acetylenolpyruvoylglucosamine reductase</fullName>
        <ecNumber evidence="5 19">1.3.1.98</ecNumber>
    </recommendedName>
    <alternativeName>
        <fullName evidence="17 19">UDP-N-acetylmuramate dehydrogenase</fullName>
    </alternativeName>
</protein>
<evidence type="ECO:0000256" key="14">
    <source>
        <dbReference type="ARBA" id="ARBA00023002"/>
    </source>
</evidence>
<evidence type="ECO:0000313" key="21">
    <source>
        <dbReference type="EMBL" id="MBZ7986630.1"/>
    </source>
</evidence>
<evidence type="ECO:0000256" key="9">
    <source>
        <dbReference type="ARBA" id="ARBA00022630"/>
    </source>
</evidence>
<accession>A0ABS7WRJ2</accession>
<dbReference type="PANTHER" id="PTHR21071:SF4">
    <property type="entry name" value="UDP-N-ACETYLENOLPYRUVOYLGLUCOSAMINE REDUCTASE"/>
    <property type="match status" value="1"/>
</dbReference>
<dbReference type="HAMAP" id="MF_00037">
    <property type="entry name" value="MurB"/>
    <property type="match status" value="1"/>
</dbReference>
<dbReference type="SUPFAM" id="SSF56176">
    <property type="entry name" value="FAD-binding/transporter-associated domain-like"/>
    <property type="match status" value="1"/>
</dbReference>
<evidence type="ECO:0000256" key="4">
    <source>
        <dbReference type="ARBA" id="ARBA00004752"/>
    </source>
</evidence>
<dbReference type="RefSeq" id="WP_224325088.1">
    <property type="nucleotide sequence ID" value="NZ_JACGBB010000001.1"/>
</dbReference>
<evidence type="ECO:0000256" key="11">
    <source>
        <dbReference type="ARBA" id="ARBA00022857"/>
    </source>
</evidence>
<feature type="active site" evidence="19">
    <location>
        <position position="245"/>
    </location>
</feature>
<evidence type="ECO:0000256" key="15">
    <source>
        <dbReference type="ARBA" id="ARBA00023306"/>
    </source>
</evidence>
<dbReference type="InterPro" id="IPR016169">
    <property type="entry name" value="FAD-bd_PCMH_sub2"/>
</dbReference>
<dbReference type="EMBL" id="JACGBB010000001">
    <property type="protein sequence ID" value="MBZ7986630.1"/>
    <property type="molecule type" value="Genomic_DNA"/>
</dbReference>
<keyword evidence="8 19" id="KW-0132">Cell division</keyword>
<keyword evidence="12 19" id="KW-0133">Cell shape</keyword>
<dbReference type="InterPro" id="IPR003170">
    <property type="entry name" value="MurB"/>
</dbReference>
<evidence type="ECO:0000256" key="2">
    <source>
        <dbReference type="ARBA" id="ARBA00003921"/>
    </source>
</evidence>
<feature type="active site" evidence="19">
    <location>
        <position position="133"/>
    </location>
</feature>
<comment type="cofactor">
    <cofactor evidence="1 19">
        <name>FAD</name>
        <dbReference type="ChEBI" id="CHEBI:57692"/>
    </cofactor>
</comment>
<keyword evidence="7 19" id="KW-0963">Cytoplasm</keyword>
<keyword evidence="14 19" id="KW-0560">Oxidoreductase</keyword>
<comment type="pathway">
    <text evidence="4 19">Cell wall biogenesis; peptidoglycan biosynthesis.</text>
</comment>
<proteinExistence type="inferred from homology"/>
<dbReference type="Pfam" id="PF02873">
    <property type="entry name" value="MurB_C"/>
    <property type="match status" value="1"/>
</dbReference>
<gene>
    <name evidence="19" type="primary">murB</name>
    <name evidence="21" type="ORF">AVCANL283_00690</name>
</gene>
<comment type="function">
    <text evidence="2 19">Cell wall formation.</text>
</comment>
<dbReference type="Gene3D" id="3.90.78.10">
    <property type="entry name" value="UDP-N-acetylenolpyruvoylglucosamine reductase, C-terminal domain"/>
    <property type="match status" value="1"/>
</dbReference>
<evidence type="ECO:0000256" key="18">
    <source>
        <dbReference type="ARBA" id="ARBA00048914"/>
    </source>
</evidence>
<keyword evidence="11 19" id="KW-0521">NADP</keyword>
<dbReference type="Gene3D" id="3.30.465.10">
    <property type="match status" value="1"/>
</dbReference>
<dbReference type="NCBIfam" id="TIGR00179">
    <property type="entry name" value="murB"/>
    <property type="match status" value="1"/>
</dbReference>
<evidence type="ECO:0000256" key="12">
    <source>
        <dbReference type="ARBA" id="ARBA00022960"/>
    </source>
</evidence>
<dbReference type="EC" id="1.3.1.98" evidence="5 19"/>
<dbReference type="InterPro" id="IPR036635">
    <property type="entry name" value="MurB_C_sf"/>
</dbReference>
<dbReference type="Proteomes" id="UP000786183">
    <property type="component" value="Unassembled WGS sequence"/>
</dbReference>
<comment type="subcellular location">
    <subcellularLocation>
        <location evidence="3 19">Cytoplasm</location>
    </subcellularLocation>
</comment>
<comment type="similarity">
    <text evidence="19">Belongs to the MurB family.</text>
</comment>
<name>A0ABS7WRJ2_9BACT</name>
<dbReference type="PANTHER" id="PTHR21071">
    <property type="entry name" value="UDP-N-ACETYLENOLPYRUVOYLGLUCOSAMINE REDUCTASE"/>
    <property type="match status" value="1"/>
</dbReference>
<dbReference type="InterPro" id="IPR036318">
    <property type="entry name" value="FAD-bd_PCMH-like_sf"/>
</dbReference>
<evidence type="ECO:0000259" key="20">
    <source>
        <dbReference type="Pfam" id="PF02873"/>
    </source>
</evidence>
<evidence type="ECO:0000256" key="5">
    <source>
        <dbReference type="ARBA" id="ARBA00012518"/>
    </source>
</evidence>
<dbReference type="GO" id="GO:0008762">
    <property type="term" value="F:UDP-N-acetylmuramate dehydrogenase activity"/>
    <property type="evidence" value="ECO:0007669"/>
    <property type="project" value="UniProtKB-EC"/>
</dbReference>
<keyword evidence="9 19" id="KW-0285">Flavoprotein</keyword>
<keyword evidence="10 19" id="KW-0274">FAD</keyword>
<evidence type="ECO:0000256" key="16">
    <source>
        <dbReference type="ARBA" id="ARBA00023316"/>
    </source>
</evidence>
<keyword evidence="16 19" id="KW-0961">Cell wall biogenesis/degradation</keyword>
<comment type="catalytic activity">
    <reaction evidence="18 19">
        <text>UDP-N-acetyl-alpha-D-muramate + NADP(+) = UDP-N-acetyl-3-O-(1-carboxyvinyl)-alpha-D-glucosamine + NADPH + H(+)</text>
        <dbReference type="Rhea" id="RHEA:12248"/>
        <dbReference type="ChEBI" id="CHEBI:15378"/>
        <dbReference type="ChEBI" id="CHEBI:57783"/>
        <dbReference type="ChEBI" id="CHEBI:58349"/>
        <dbReference type="ChEBI" id="CHEBI:68483"/>
        <dbReference type="ChEBI" id="CHEBI:70757"/>
        <dbReference type="EC" id="1.3.1.98"/>
    </reaction>
</comment>
<dbReference type="SUPFAM" id="SSF56194">
    <property type="entry name" value="Uridine diphospho-N-Acetylenolpyruvylglucosamine reductase, MurB, C-terminal domain"/>
    <property type="match status" value="1"/>
</dbReference>
<feature type="active site" description="Proton donor" evidence="19">
    <location>
        <position position="175"/>
    </location>
</feature>
<evidence type="ECO:0000256" key="17">
    <source>
        <dbReference type="ARBA" id="ARBA00031026"/>
    </source>
</evidence>
<dbReference type="InterPro" id="IPR011601">
    <property type="entry name" value="MurB_C"/>
</dbReference>
<comment type="caution">
    <text evidence="21">The sequence shown here is derived from an EMBL/GenBank/DDBJ whole genome shotgun (WGS) entry which is preliminary data.</text>
</comment>
<evidence type="ECO:0000256" key="13">
    <source>
        <dbReference type="ARBA" id="ARBA00022984"/>
    </source>
</evidence>
<evidence type="ECO:0000256" key="19">
    <source>
        <dbReference type="HAMAP-Rule" id="MF_00037"/>
    </source>
</evidence>
<evidence type="ECO:0000256" key="7">
    <source>
        <dbReference type="ARBA" id="ARBA00022490"/>
    </source>
</evidence>
<sequence length="250" mass="28100">MIIDFSKYSSVKIGNKIEVAVLKEACKSDYYLIGLASNMLINNANNLAILDDKFAYIKDCKDYLEVGAKTKAYDLYKYAKKNNIANFEFLSSLPGQMGGLCKMNAGMKEFEIANYILELNIDGVWQGANFSYRCSDITGHIFAVKLKKENSFSLEKLELFKNMRANQPSGASFGSIFKNPQNYSAGYLIDKCNLKGFCIGGAKISEKHANFLINFNKASFDDAYSLIELCKEKVFKEFSIELIPEVVILK</sequence>
<evidence type="ECO:0000256" key="3">
    <source>
        <dbReference type="ARBA" id="ARBA00004496"/>
    </source>
</evidence>
<feature type="domain" description="UDP-N-acetylenolpyruvoylglucosamine reductase C-terminal" evidence="20">
    <location>
        <begin position="161"/>
        <end position="248"/>
    </location>
</feature>
<keyword evidence="13 19" id="KW-0573">Peptidoglycan synthesis</keyword>
<evidence type="ECO:0000256" key="6">
    <source>
        <dbReference type="ARBA" id="ARBA00015188"/>
    </source>
</evidence>